<dbReference type="Proteomes" id="UP000271889">
    <property type="component" value="Unassembled WGS sequence"/>
</dbReference>
<dbReference type="GO" id="GO:0032039">
    <property type="term" value="C:integrator complex"/>
    <property type="evidence" value="ECO:0007669"/>
    <property type="project" value="InterPro"/>
</dbReference>
<keyword evidence="2" id="KW-0539">Nucleus</keyword>
<keyword evidence="5" id="KW-1185">Reference proteome</keyword>
<dbReference type="AlphaFoldDB" id="A0A3P6SC89"/>
<dbReference type="InterPro" id="IPR027074">
    <property type="entry name" value="Integrator_9su"/>
</dbReference>
<organism evidence="4 5">
    <name type="scientific">Cylicostephanus goldi</name>
    <name type="common">Nematode worm</name>
    <dbReference type="NCBI Taxonomy" id="71465"/>
    <lineage>
        <taxon>Eukaryota</taxon>
        <taxon>Metazoa</taxon>
        <taxon>Ecdysozoa</taxon>
        <taxon>Nematoda</taxon>
        <taxon>Chromadorea</taxon>
        <taxon>Rhabditida</taxon>
        <taxon>Rhabditina</taxon>
        <taxon>Rhabditomorpha</taxon>
        <taxon>Strongyloidea</taxon>
        <taxon>Strongylidae</taxon>
        <taxon>Cylicostephanus</taxon>
    </lineage>
</organism>
<evidence type="ECO:0000256" key="2">
    <source>
        <dbReference type="ARBA" id="ARBA00023242"/>
    </source>
</evidence>
<gene>
    <name evidence="4" type="ORF">CGOC_LOCUS2611</name>
</gene>
<evidence type="ECO:0000256" key="1">
    <source>
        <dbReference type="ARBA" id="ARBA00004123"/>
    </source>
</evidence>
<dbReference type="GO" id="GO:0034472">
    <property type="term" value="P:snRNA 3'-end processing"/>
    <property type="evidence" value="ECO:0007669"/>
    <property type="project" value="TreeGrafter"/>
</dbReference>
<dbReference type="SUPFAM" id="SSF56281">
    <property type="entry name" value="Metallo-hydrolase/oxidoreductase"/>
    <property type="match status" value="1"/>
</dbReference>
<dbReference type="OrthoDB" id="5600060at2759"/>
<keyword evidence="3" id="KW-0812">Transmembrane</keyword>
<evidence type="ECO:0000256" key="3">
    <source>
        <dbReference type="SAM" id="Phobius"/>
    </source>
</evidence>
<sequence>MEIAQTVVDTLKRGGNVLIPVSPVGSVYDLIDIVSRSIDGAGGSILETRIYFISPVAKGALAYSNVNAEWLAEARQNAVYVPEEPFVHMGTGTVQALRMFGLCTSLLFCIVQILYILASKEWKTEVVREYIRIFLQGVQDTLCSNLIFHAYSEYIECTTGIYWSPITTNWRRSTLTGNVGK</sequence>
<feature type="transmembrane region" description="Helical" evidence="3">
    <location>
        <begin position="96"/>
        <end position="118"/>
    </location>
</feature>
<accession>A0A3P6SC89</accession>
<proteinExistence type="predicted"/>
<evidence type="ECO:0000313" key="5">
    <source>
        <dbReference type="Proteomes" id="UP000271889"/>
    </source>
</evidence>
<dbReference type="PANTHER" id="PTHR46094">
    <property type="entry name" value="INTEGRATOR COMPLEX SUBUNIT 9"/>
    <property type="match status" value="1"/>
</dbReference>
<dbReference type="Gene3D" id="3.40.50.10890">
    <property type="match status" value="1"/>
</dbReference>
<protein>
    <submittedName>
        <fullName evidence="4">Uncharacterized protein</fullName>
    </submittedName>
</protein>
<evidence type="ECO:0000313" key="4">
    <source>
        <dbReference type="EMBL" id="VDK53204.1"/>
    </source>
</evidence>
<dbReference type="PANTHER" id="PTHR46094:SF1">
    <property type="entry name" value="INTEGRATOR COMPLEX SUBUNIT 9"/>
    <property type="match status" value="1"/>
</dbReference>
<reference evidence="4 5" key="1">
    <citation type="submission" date="2018-11" db="EMBL/GenBank/DDBJ databases">
        <authorList>
            <consortium name="Pathogen Informatics"/>
        </authorList>
    </citation>
    <scope>NUCLEOTIDE SEQUENCE [LARGE SCALE GENOMIC DNA]</scope>
</reference>
<name>A0A3P6SC89_CYLGO</name>
<dbReference type="EMBL" id="UYRV01005966">
    <property type="protein sequence ID" value="VDK53204.1"/>
    <property type="molecule type" value="Genomic_DNA"/>
</dbReference>
<keyword evidence="3" id="KW-1133">Transmembrane helix</keyword>
<dbReference type="InterPro" id="IPR036866">
    <property type="entry name" value="RibonucZ/Hydroxyglut_hydro"/>
</dbReference>
<comment type="subcellular location">
    <subcellularLocation>
        <location evidence="1">Nucleus</location>
    </subcellularLocation>
</comment>
<keyword evidence="3" id="KW-0472">Membrane</keyword>